<evidence type="ECO:0000256" key="7">
    <source>
        <dbReference type="ARBA" id="ARBA00022803"/>
    </source>
</evidence>
<comment type="pathway">
    <text evidence="1">Protein modification; protein glycosylation.</text>
</comment>
<proteinExistence type="inferred from homology"/>
<dbReference type="PANTHER" id="PTHR44835:SF1">
    <property type="entry name" value="PROTEIN O-GLCNAC TRANSFERASE"/>
    <property type="match status" value="1"/>
</dbReference>
<dbReference type="SUPFAM" id="SSF48452">
    <property type="entry name" value="TPR-like"/>
    <property type="match status" value="1"/>
</dbReference>
<comment type="similarity">
    <text evidence="2">Belongs to the glycosyltransferase 41 family. O-GlcNAc transferase subfamily.</text>
</comment>
<dbReference type="InterPro" id="IPR051939">
    <property type="entry name" value="Glycosyltr_41/O-GlcNAc_trsf"/>
</dbReference>
<dbReference type="PANTHER" id="PTHR44835">
    <property type="entry name" value="UDP-N-ACETYLGLUCOSAMINE--PEPTIDE N-ACETYLGLUCOSAMINYLTRANSFERASE SPINDLY-RELATED"/>
    <property type="match status" value="1"/>
</dbReference>
<keyword evidence="4" id="KW-0328">Glycosyltransferase</keyword>
<keyword evidence="5" id="KW-0808">Transferase</keyword>
<dbReference type="PROSITE" id="PS50005">
    <property type="entry name" value="TPR"/>
    <property type="match status" value="3"/>
</dbReference>
<evidence type="ECO:0000313" key="11">
    <source>
        <dbReference type="EMBL" id="MFC3227259.1"/>
    </source>
</evidence>
<dbReference type="EC" id="2.4.1.255" evidence="3"/>
<evidence type="ECO:0000256" key="1">
    <source>
        <dbReference type="ARBA" id="ARBA00004922"/>
    </source>
</evidence>
<feature type="region of interest" description="Disordered" evidence="9">
    <location>
        <begin position="1"/>
        <end position="28"/>
    </location>
</feature>
<dbReference type="Gene3D" id="3.40.50.11380">
    <property type="match status" value="1"/>
</dbReference>
<dbReference type="EMBL" id="JBHRTR010000020">
    <property type="protein sequence ID" value="MFC3227259.1"/>
    <property type="molecule type" value="Genomic_DNA"/>
</dbReference>
<reference evidence="12" key="1">
    <citation type="journal article" date="2019" name="Int. J. Syst. Evol. Microbiol.">
        <title>The Global Catalogue of Microorganisms (GCM) 10K type strain sequencing project: providing services to taxonomists for standard genome sequencing and annotation.</title>
        <authorList>
            <consortium name="The Broad Institute Genomics Platform"/>
            <consortium name="The Broad Institute Genome Sequencing Center for Infectious Disease"/>
            <person name="Wu L."/>
            <person name="Ma J."/>
        </authorList>
    </citation>
    <scope>NUCLEOTIDE SEQUENCE [LARGE SCALE GENOMIC DNA]</scope>
    <source>
        <strain evidence="12">KCTC 42964</strain>
    </source>
</reference>
<dbReference type="PROSITE" id="PS50293">
    <property type="entry name" value="TPR_REGION"/>
    <property type="match status" value="1"/>
</dbReference>
<evidence type="ECO:0000256" key="5">
    <source>
        <dbReference type="ARBA" id="ARBA00022679"/>
    </source>
</evidence>
<feature type="repeat" description="TPR" evidence="8">
    <location>
        <begin position="140"/>
        <end position="173"/>
    </location>
</feature>
<dbReference type="Gene3D" id="1.25.40.10">
    <property type="entry name" value="Tetratricopeptide repeat domain"/>
    <property type="match status" value="2"/>
</dbReference>
<feature type="repeat" description="TPR" evidence="8">
    <location>
        <begin position="208"/>
        <end position="241"/>
    </location>
</feature>
<dbReference type="SUPFAM" id="SSF53756">
    <property type="entry name" value="UDP-Glycosyltransferase/glycogen phosphorylase"/>
    <property type="match status" value="1"/>
</dbReference>
<name>A0ABV7KYF1_9PROT</name>
<feature type="repeat" description="TPR" evidence="8">
    <location>
        <begin position="106"/>
        <end position="139"/>
    </location>
</feature>
<sequence>MPHSTDRPDPARPPAAGSRSDVGVARQPAETAVQPADLQGLAVAGAAAYGQARYDEAITRFARMTELAPGEMAGHLNLGHALMAAQRFDEALASYRNAAALRADRADAQYGIGNALNALGRLSEAVPFFGKAAALMPDNADVLCHHGNALLSDRQYGAAAEAYRRAIAARPGDAGLMNNLASALRYSRSLEEAEAAYRDAIAADPDYADAYGNLGVLLRDMGRLSEGIAQLREALRINPAANATHSNLIFCLDFLPDIDVAAHQAERRSWHLRHEVPRRHLRPALQNRPEPERVLRVGYVSADFKVHSASALFGPVILNHDRSRFDVTCYSSTVGEDFRTAQFAAATRFRRVNHLDDTALAAQIQADGIDILVDLSGHTAGNRLLTFAQKPAPVQVTAWGHATSTGLEAMDYFFADPYLVPAAERHLYAEQIADLPCLLCFEAPHYAPDVAALPADTNGCITFGCLNRLAKVSPEVLTVWAEILRGTPGSRLLLKGNGMAKAANQARFRSVMESAGVSGERLIFRDETPHIRHLATYGEVDIALDPFPYCGGTTTCEALWMGVPVVAMAGRVPASRLGVAILSALGFPGLVAADRDGYVALACGLAANTDLLRRLRAELRPRFAAAPVGNVPLYTRAVEDSYRAMWRRWCQEASRH</sequence>
<keyword evidence="7 8" id="KW-0802">TPR repeat</keyword>
<dbReference type="Pfam" id="PF13432">
    <property type="entry name" value="TPR_16"/>
    <property type="match status" value="2"/>
</dbReference>
<organism evidence="11 12">
    <name type="scientific">Marinibaculum pumilum</name>
    <dbReference type="NCBI Taxonomy" id="1766165"/>
    <lineage>
        <taxon>Bacteria</taxon>
        <taxon>Pseudomonadati</taxon>
        <taxon>Pseudomonadota</taxon>
        <taxon>Alphaproteobacteria</taxon>
        <taxon>Rhodospirillales</taxon>
        <taxon>Rhodospirillaceae</taxon>
        <taxon>Marinibaculum</taxon>
    </lineage>
</organism>
<accession>A0ABV7KYF1</accession>
<gene>
    <name evidence="11" type="ORF">ACFOGJ_08470</name>
</gene>
<evidence type="ECO:0000259" key="10">
    <source>
        <dbReference type="Pfam" id="PF13844"/>
    </source>
</evidence>
<keyword evidence="6" id="KW-0677">Repeat</keyword>
<evidence type="ECO:0000256" key="6">
    <source>
        <dbReference type="ARBA" id="ARBA00022737"/>
    </source>
</evidence>
<feature type="compositionally biased region" description="Basic and acidic residues" evidence="9">
    <location>
        <begin position="1"/>
        <end position="10"/>
    </location>
</feature>
<evidence type="ECO:0000256" key="2">
    <source>
        <dbReference type="ARBA" id="ARBA00005386"/>
    </source>
</evidence>
<keyword evidence="12" id="KW-1185">Reference proteome</keyword>
<evidence type="ECO:0000313" key="12">
    <source>
        <dbReference type="Proteomes" id="UP001595528"/>
    </source>
</evidence>
<dbReference type="RefSeq" id="WP_379899421.1">
    <property type="nucleotide sequence ID" value="NZ_JBHRTR010000020.1"/>
</dbReference>
<dbReference type="Proteomes" id="UP001595528">
    <property type="component" value="Unassembled WGS sequence"/>
</dbReference>
<evidence type="ECO:0000256" key="8">
    <source>
        <dbReference type="PROSITE-ProRule" id="PRU00339"/>
    </source>
</evidence>
<evidence type="ECO:0000256" key="3">
    <source>
        <dbReference type="ARBA" id="ARBA00011970"/>
    </source>
</evidence>
<dbReference type="InterPro" id="IPR011990">
    <property type="entry name" value="TPR-like_helical_dom_sf"/>
</dbReference>
<dbReference type="Pfam" id="PF13844">
    <property type="entry name" value="Glyco_transf_41"/>
    <property type="match status" value="2"/>
</dbReference>
<dbReference type="Gene3D" id="3.40.50.2000">
    <property type="entry name" value="Glycogen Phosphorylase B"/>
    <property type="match status" value="1"/>
</dbReference>
<comment type="caution">
    <text evidence="11">The sequence shown here is derived from an EMBL/GenBank/DDBJ whole genome shotgun (WGS) entry which is preliminary data.</text>
</comment>
<evidence type="ECO:0000256" key="9">
    <source>
        <dbReference type="SAM" id="MobiDB-lite"/>
    </source>
</evidence>
<dbReference type="InterPro" id="IPR019734">
    <property type="entry name" value="TPR_rpt"/>
</dbReference>
<dbReference type="Pfam" id="PF13181">
    <property type="entry name" value="TPR_8"/>
    <property type="match status" value="1"/>
</dbReference>
<dbReference type="SMART" id="SM00028">
    <property type="entry name" value="TPR"/>
    <property type="match status" value="6"/>
</dbReference>
<evidence type="ECO:0000256" key="4">
    <source>
        <dbReference type="ARBA" id="ARBA00022676"/>
    </source>
</evidence>
<feature type="domain" description="O-GlcNAc transferase C-terminal" evidence="10">
    <location>
        <begin position="459"/>
        <end position="636"/>
    </location>
</feature>
<dbReference type="InterPro" id="IPR029489">
    <property type="entry name" value="OGT/SEC/SPY_C"/>
</dbReference>
<feature type="domain" description="O-GlcNAc transferase C-terminal" evidence="10">
    <location>
        <begin position="290"/>
        <end position="436"/>
    </location>
</feature>
<protein>
    <recommendedName>
        <fullName evidence="3">protein O-GlcNAc transferase</fullName>
        <ecNumber evidence="3">2.4.1.255</ecNumber>
    </recommendedName>
</protein>